<dbReference type="AlphaFoldDB" id="A0A9X0WH19"/>
<reference evidence="1 2" key="1">
    <citation type="journal article" date="2020" name="Microorganisms">
        <title>Osmotic Adaptation and Compatible Solute Biosynthesis of Phototrophic Bacteria as Revealed from Genome Analyses.</title>
        <authorList>
            <person name="Imhoff J.F."/>
            <person name="Rahn T."/>
            <person name="Kunzel S."/>
            <person name="Keller A."/>
            <person name="Neulinger S.C."/>
        </authorList>
    </citation>
    <scope>NUCLEOTIDE SEQUENCE [LARGE SCALE GENOMIC DNA]</scope>
    <source>
        <strain evidence="1 2">DSM 21303</strain>
    </source>
</reference>
<dbReference type="EMBL" id="NRSD01000005">
    <property type="protein sequence ID" value="MBK1644460.1"/>
    <property type="molecule type" value="Genomic_DNA"/>
</dbReference>
<sequence length="114" mass="12670">MALLLDRCLIGSQYPTLLANVLSEYQPLGRVALLDRCLTGRRAGPAGQRLCTMGNRRDCATPDKRDVGIGKVDCESNFNRAFFPYQPPRPLHEIDAGLAGVEERILDLLREVTE</sequence>
<comment type="caution">
    <text evidence="1">The sequence shown here is derived from an EMBL/GenBank/DDBJ whole genome shotgun (WGS) entry which is preliminary data.</text>
</comment>
<proteinExistence type="predicted"/>
<evidence type="ECO:0000313" key="1">
    <source>
        <dbReference type="EMBL" id="MBK1644460.1"/>
    </source>
</evidence>
<keyword evidence="2" id="KW-1185">Reference proteome</keyword>
<accession>A0A9X0WH19</accession>
<dbReference type="Proteomes" id="UP001138802">
    <property type="component" value="Unassembled WGS sequence"/>
</dbReference>
<name>A0A9X0WH19_9GAMM</name>
<protein>
    <submittedName>
        <fullName evidence="1">Uncharacterized protein</fullName>
    </submittedName>
</protein>
<evidence type="ECO:0000313" key="2">
    <source>
        <dbReference type="Proteomes" id="UP001138802"/>
    </source>
</evidence>
<gene>
    <name evidence="1" type="ORF">CKO25_07285</name>
</gene>
<organism evidence="1 2">
    <name type="scientific">Thiocapsa imhoffii</name>
    <dbReference type="NCBI Taxonomy" id="382777"/>
    <lineage>
        <taxon>Bacteria</taxon>
        <taxon>Pseudomonadati</taxon>
        <taxon>Pseudomonadota</taxon>
        <taxon>Gammaproteobacteria</taxon>
        <taxon>Chromatiales</taxon>
        <taxon>Chromatiaceae</taxon>
        <taxon>Thiocapsa</taxon>
    </lineage>
</organism>